<feature type="transmembrane region" description="Helical" evidence="1">
    <location>
        <begin position="77"/>
        <end position="104"/>
    </location>
</feature>
<evidence type="ECO:0000313" key="3">
    <source>
        <dbReference type="Proteomes" id="UP000014254"/>
    </source>
</evidence>
<dbReference type="InParanoid" id="S2JXW7"/>
<proteinExistence type="predicted"/>
<protein>
    <submittedName>
        <fullName evidence="2">Uncharacterized protein</fullName>
    </submittedName>
</protein>
<organism evidence="2 3">
    <name type="scientific">Mucor circinelloides f. circinelloides (strain 1006PhL)</name>
    <name type="common">Mucormycosis agent</name>
    <name type="synonym">Calyptromyces circinelloides</name>
    <dbReference type="NCBI Taxonomy" id="1220926"/>
    <lineage>
        <taxon>Eukaryota</taxon>
        <taxon>Fungi</taxon>
        <taxon>Fungi incertae sedis</taxon>
        <taxon>Mucoromycota</taxon>
        <taxon>Mucoromycotina</taxon>
        <taxon>Mucoromycetes</taxon>
        <taxon>Mucorales</taxon>
        <taxon>Mucorineae</taxon>
        <taxon>Mucoraceae</taxon>
        <taxon>Mucor</taxon>
    </lineage>
</organism>
<dbReference type="AlphaFoldDB" id="S2JXW7"/>
<reference evidence="3" key="1">
    <citation type="submission" date="2013-05" db="EMBL/GenBank/DDBJ databases">
        <title>The Genome sequence of Mucor circinelloides f. circinelloides 1006PhL.</title>
        <authorList>
            <consortium name="The Broad Institute Genomics Platform"/>
            <person name="Cuomo C."/>
            <person name="Earl A."/>
            <person name="Findley K."/>
            <person name="Lee S.C."/>
            <person name="Walker B."/>
            <person name="Young S."/>
            <person name="Zeng Q."/>
            <person name="Gargeya S."/>
            <person name="Fitzgerald M."/>
            <person name="Haas B."/>
            <person name="Abouelleil A."/>
            <person name="Allen A.W."/>
            <person name="Alvarado L."/>
            <person name="Arachchi H.M."/>
            <person name="Berlin A.M."/>
            <person name="Chapman S.B."/>
            <person name="Gainer-Dewar J."/>
            <person name="Goldberg J."/>
            <person name="Griggs A."/>
            <person name="Gujja S."/>
            <person name="Hansen M."/>
            <person name="Howarth C."/>
            <person name="Imamovic A."/>
            <person name="Ireland A."/>
            <person name="Larimer J."/>
            <person name="McCowan C."/>
            <person name="Murphy C."/>
            <person name="Pearson M."/>
            <person name="Poon T.W."/>
            <person name="Priest M."/>
            <person name="Roberts A."/>
            <person name="Saif S."/>
            <person name="Shea T."/>
            <person name="Sisk P."/>
            <person name="Sykes S."/>
            <person name="Wortman J."/>
            <person name="Nusbaum C."/>
            <person name="Birren B."/>
        </authorList>
    </citation>
    <scope>NUCLEOTIDE SEQUENCE [LARGE SCALE GENOMIC DNA]</scope>
    <source>
        <strain evidence="3">1006PhL</strain>
    </source>
</reference>
<accession>S2JXW7</accession>
<keyword evidence="1" id="KW-0472">Membrane</keyword>
<dbReference type="Proteomes" id="UP000014254">
    <property type="component" value="Unassembled WGS sequence"/>
</dbReference>
<evidence type="ECO:0000256" key="1">
    <source>
        <dbReference type="SAM" id="Phobius"/>
    </source>
</evidence>
<dbReference type="EMBL" id="KE123965">
    <property type="protein sequence ID" value="EPB87633.1"/>
    <property type="molecule type" value="Genomic_DNA"/>
</dbReference>
<dbReference type="VEuPathDB" id="FungiDB:HMPREF1544_05617"/>
<name>S2JXW7_MUCC1</name>
<evidence type="ECO:0000313" key="2">
    <source>
        <dbReference type="EMBL" id="EPB87633.1"/>
    </source>
</evidence>
<keyword evidence="3" id="KW-1185">Reference proteome</keyword>
<dbReference type="OrthoDB" id="61370at2759"/>
<gene>
    <name evidence="2" type="ORF">HMPREF1544_05617</name>
</gene>
<sequence length="115" mass="13091">MVTKSALVMDQNGVLTRAKFGFVGEQQQQGCQRRKRSKAWAPISFMFLIYALPQAFSMGTIAYLYNSSATFYMGTRYNFSFIFCIISWILSIMLSVVLSLIAILSPPEYAYQQLD</sequence>
<keyword evidence="1" id="KW-1133">Transmembrane helix</keyword>
<feature type="transmembrane region" description="Helical" evidence="1">
    <location>
        <begin position="43"/>
        <end position="65"/>
    </location>
</feature>
<keyword evidence="1" id="KW-0812">Transmembrane</keyword>